<reference evidence="1 2" key="1">
    <citation type="submission" date="2018-01" db="EMBL/GenBank/DDBJ databases">
        <title>Pseudomonas phages infecting Pseudomonas sp. isolated from Prunus avium.</title>
        <authorList>
            <person name="Colberg O."/>
            <person name="Byth Carstens A."/>
        </authorList>
    </citation>
    <scope>NUCLEOTIDE SEQUENCE [LARGE SCALE GENOMIC DNA]</scope>
</reference>
<organism evidence="1 2">
    <name type="scientific">Pseudomonas phage PollyC</name>
    <dbReference type="NCBI Taxonomy" id="2079290"/>
    <lineage>
        <taxon>Viruses</taxon>
        <taxon>Duplodnaviria</taxon>
        <taxon>Heunggongvirae</taxon>
        <taxon>Uroviricota</taxon>
        <taxon>Caudoviricetes</taxon>
        <taxon>Autographivirales</taxon>
        <taxon>Autonotataviridae</taxon>
        <taxon>Pollyceevirus</taxon>
        <taxon>Pollyceevirus pollyC</taxon>
    </lineage>
</organism>
<evidence type="ECO:0000313" key="2">
    <source>
        <dbReference type="Proteomes" id="UP000241341"/>
    </source>
</evidence>
<sequence length="145" mass="14374">MRATTLLKPGKFSNSERLRRDVALAISNIEVAKAHGADGQGAELAAFLADSAQKTPGYTAPAMPPTQVVVSNGATVNVENSAGNLDSPGVATVAAGALSGVRLAATKTILTSGTKVNAVAVTGTGNFATPTIANGVLTGIVLSDS</sequence>
<keyword evidence="2" id="KW-1185">Reference proteome</keyword>
<dbReference type="EMBL" id="MG775261">
    <property type="protein sequence ID" value="AUV61954.1"/>
    <property type="molecule type" value="Genomic_DNA"/>
</dbReference>
<accession>A0A2K9VHY1</accession>
<evidence type="ECO:0000313" key="1">
    <source>
        <dbReference type="EMBL" id="AUV61954.1"/>
    </source>
</evidence>
<name>A0A2K9VHY1_9CAUD</name>
<dbReference type="OrthoDB" id="39759at10239"/>
<proteinExistence type="predicted"/>
<dbReference type="Proteomes" id="UP000241341">
    <property type="component" value="Segment"/>
</dbReference>
<gene>
    <name evidence="1" type="ORF">PsPhPollyC_gp06</name>
</gene>
<protein>
    <submittedName>
        <fullName evidence="1">Uncharacterized protein</fullName>
    </submittedName>
</protein>